<accession>A0A7V1D1S5</accession>
<organism evidence="3">
    <name type="scientific">Pseudoalteromonas prydzensis</name>
    <dbReference type="NCBI Taxonomy" id="182141"/>
    <lineage>
        <taxon>Bacteria</taxon>
        <taxon>Pseudomonadati</taxon>
        <taxon>Pseudomonadota</taxon>
        <taxon>Gammaproteobacteria</taxon>
        <taxon>Alteromonadales</taxon>
        <taxon>Pseudoalteromonadaceae</taxon>
        <taxon>Pseudoalteromonas</taxon>
    </lineage>
</organism>
<dbReference type="SUPFAM" id="SSF111369">
    <property type="entry name" value="HlyD-like secretion proteins"/>
    <property type="match status" value="1"/>
</dbReference>
<evidence type="ECO:0008006" key="4">
    <source>
        <dbReference type="Google" id="ProtNLM"/>
    </source>
</evidence>
<dbReference type="Gene3D" id="2.40.50.100">
    <property type="match status" value="1"/>
</dbReference>
<reference evidence="3" key="1">
    <citation type="journal article" date="2020" name="mSystems">
        <title>Genome- and Community-Level Interaction Insights into Carbon Utilization and Element Cycling Functions of Hydrothermarchaeota in Hydrothermal Sediment.</title>
        <authorList>
            <person name="Zhou Z."/>
            <person name="Liu Y."/>
            <person name="Xu W."/>
            <person name="Pan J."/>
            <person name="Luo Z.H."/>
            <person name="Li M."/>
        </authorList>
    </citation>
    <scope>NUCLEOTIDE SEQUENCE [LARGE SCALE GENOMIC DNA]</scope>
    <source>
        <strain evidence="3">HyVt-346</strain>
    </source>
</reference>
<feature type="coiled-coil region" evidence="1">
    <location>
        <begin position="96"/>
        <end position="226"/>
    </location>
</feature>
<dbReference type="AlphaFoldDB" id="A0A7V1D1S5"/>
<protein>
    <recommendedName>
        <fullName evidence="4">RND efflux pump membrane fusion protein barrel-sandwich domain-containing protein</fullName>
    </recommendedName>
</protein>
<name>A0A7V1D1S5_9GAMM</name>
<keyword evidence="2" id="KW-1133">Transmembrane helix</keyword>
<dbReference type="PANTHER" id="PTHR30469:SF11">
    <property type="entry name" value="BLL4320 PROTEIN"/>
    <property type="match status" value="1"/>
</dbReference>
<keyword evidence="2" id="KW-0812">Transmembrane</keyword>
<sequence length="442" mass="48756">MIGWNFQAKRNLPILLVLAVLMVVLIIKLLPSLAHEAVSQQGFPASYQVLKPEMIQPSIVGFGDIEANVQLKSIAEVAGKVVYVHPALKKGELFSKNTLLLKLDDSDARLRQAQAQAAVASAKLALAAKQIELKNTQLDIELSQHKLAIAESEFARIERLFQQSTVATAQLDNAQQALLINKQELQQLENKKSLFPLEISALEASIKQVEADLTQSELAIARAEVRLPFTGRIQQVHVEQGQFVTQGTPLFVASDIAKVLINAQFSYQAFHEFSGFFATPPNVATLSSQGMQSYLSEQILSADVSLLGNDGQIWQGRIERFSDALDPRSQTIGVVVSVANSYQHIEPGERLPLLTGMRAKVRLSAKAQEFIAIPRHLVRNGFALFADENNHLLKLAVGNALKQEHAYLFKVTAMNQQRLITTDLFPIVEGMLLQLEQSPTQS</sequence>
<dbReference type="Gene3D" id="1.10.287.470">
    <property type="entry name" value="Helix hairpin bin"/>
    <property type="match status" value="1"/>
</dbReference>
<dbReference type="Gene3D" id="2.40.30.170">
    <property type="match status" value="1"/>
</dbReference>
<dbReference type="PANTHER" id="PTHR30469">
    <property type="entry name" value="MULTIDRUG RESISTANCE PROTEIN MDTA"/>
    <property type="match status" value="1"/>
</dbReference>
<evidence type="ECO:0000256" key="1">
    <source>
        <dbReference type="SAM" id="Coils"/>
    </source>
</evidence>
<dbReference type="EMBL" id="DRGM01000184">
    <property type="protein sequence ID" value="HEA18331.1"/>
    <property type="molecule type" value="Genomic_DNA"/>
</dbReference>
<evidence type="ECO:0000313" key="3">
    <source>
        <dbReference type="EMBL" id="HEA18331.1"/>
    </source>
</evidence>
<evidence type="ECO:0000256" key="2">
    <source>
        <dbReference type="SAM" id="Phobius"/>
    </source>
</evidence>
<keyword evidence="1" id="KW-0175">Coiled coil</keyword>
<dbReference type="GO" id="GO:0015562">
    <property type="term" value="F:efflux transmembrane transporter activity"/>
    <property type="evidence" value="ECO:0007669"/>
    <property type="project" value="TreeGrafter"/>
</dbReference>
<comment type="caution">
    <text evidence="3">The sequence shown here is derived from an EMBL/GenBank/DDBJ whole genome shotgun (WGS) entry which is preliminary data.</text>
</comment>
<gene>
    <name evidence="3" type="ORF">ENH88_18190</name>
</gene>
<proteinExistence type="predicted"/>
<dbReference type="GO" id="GO:1990281">
    <property type="term" value="C:efflux pump complex"/>
    <property type="evidence" value="ECO:0007669"/>
    <property type="project" value="TreeGrafter"/>
</dbReference>
<feature type="transmembrane region" description="Helical" evidence="2">
    <location>
        <begin position="12"/>
        <end position="30"/>
    </location>
</feature>
<keyword evidence="2" id="KW-0472">Membrane</keyword>
<dbReference type="RefSeq" id="WP_304184412.1">
    <property type="nucleotide sequence ID" value="NZ_DRGM01000184.1"/>
</dbReference>
<dbReference type="Proteomes" id="UP000886188">
    <property type="component" value="Unassembled WGS sequence"/>
</dbReference>